<organism evidence="5 6">
    <name type="scientific">Bacteroides uniformis str. 3978 T3 ii</name>
    <dbReference type="NCBI Taxonomy" id="1339349"/>
    <lineage>
        <taxon>Bacteria</taxon>
        <taxon>Pseudomonadati</taxon>
        <taxon>Bacteroidota</taxon>
        <taxon>Bacteroidia</taxon>
        <taxon>Bacteroidales</taxon>
        <taxon>Bacteroidaceae</taxon>
        <taxon>Bacteroides</taxon>
    </lineage>
</organism>
<dbReference type="GO" id="GO:0030313">
    <property type="term" value="C:cell envelope"/>
    <property type="evidence" value="ECO:0007669"/>
    <property type="project" value="UniProtKB-SubCell"/>
</dbReference>
<dbReference type="EMBL" id="JNHN01000082">
    <property type="protein sequence ID" value="KDS57309.1"/>
    <property type="molecule type" value="Genomic_DNA"/>
</dbReference>
<evidence type="ECO:0000259" key="4">
    <source>
        <dbReference type="Pfam" id="PF09375"/>
    </source>
</evidence>
<name>A0A078S5K0_BACUN</name>
<dbReference type="AlphaFoldDB" id="A0A078S5K0"/>
<evidence type="ECO:0000256" key="3">
    <source>
        <dbReference type="SAM" id="SignalP"/>
    </source>
</evidence>
<sequence length="383" mass="42397">MRKNFFYAAALVLGLAFTATACSDDDDNSTVNPADIEYNSENAASWHNYMRNVAALLKADATNLYDSWNTSYKGGASFATSFKAHNGAYNFSSAWNCIEQVIDGCVEISNEVGETKIGDPYNKYMANNVTEALYAVESWYSWHSRDDYTNNIYSIRNAYYGSLDGKVSDKSISKLVAGANAELDTKVSAAITTAASAIQAIPQPFRNNINSQETVAAIKACEELESVLDKELKPYIRDNSTINSNEALDPIVENYVNVVVLPTYKDLKEKNSTLYDAVVALANNPSNSAFETACNAWITAREPWEESEAFLFGPVDELGLDPNMDSWPLDQNAIVQILNSQKWGDLEWSEGDDDAKVESAQNVRGFHTLEFLLFKDGKPRTVK</sequence>
<feature type="domain" description="Imelysin-like" evidence="4">
    <location>
        <begin position="47"/>
        <end position="225"/>
    </location>
</feature>
<feature type="domain" description="Imelysin-like" evidence="4">
    <location>
        <begin position="261"/>
        <end position="378"/>
    </location>
</feature>
<dbReference type="Proteomes" id="UP000028013">
    <property type="component" value="Unassembled WGS sequence"/>
</dbReference>
<dbReference type="PATRIC" id="fig|1339349.3.peg.699"/>
<keyword evidence="2 3" id="KW-0732">Signal</keyword>
<feature type="chain" id="PRO_5001744748" description="Imelysin-like domain-containing protein" evidence="3">
    <location>
        <begin position="22"/>
        <end position="383"/>
    </location>
</feature>
<dbReference type="InterPro" id="IPR018976">
    <property type="entry name" value="Imelysin-like"/>
</dbReference>
<evidence type="ECO:0000313" key="5">
    <source>
        <dbReference type="EMBL" id="KDS57309.1"/>
    </source>
</evidence>
<dbReference type="Gene3D" id="1.20.1420.20">
    <property type="entry name" value="M75 peptidase, HXXE motif"/>
    <property type="match status" value="2"/>
</dbReference>
<dbReference type="CDD" id="cd14661">
    <property type="entry name" value="Imelysin_like_PIBO"/>
    <property type="match status" value="1"/>
</dbReference>
<proteinExistence type="predicted"/>
<dbReference type="RefSeq" id="WP_035450017.1">
    <property type="nucleotide sequence ID" value="NZ_JNHN01000082.1"/>
</dbReference>
<accession>A0A078S5K0</accession>
<gene>
    <name evidence="5" type="ORF">M094_3874</name>
</gene>
<protein>
    <recommendedName>
        <fullName evidence="4">Imelysin-like domain-containing protein</fullName>
    </recommendedName>
</protein>
<dbReference type="Pfam" id="PF09375">
    <property type="entry name" value="Peptidase_M75"/>
    <property type="match status" value="2"/>
</dbReference>
<dbReference type="InterPro" id="IPR038352">
    <property type="entry name" value="Imelysin_sf"/>
</dbReference>
<feature type="signal peptide" evidence="3">
    <location>
        <begin position="1"/>
        <end position="21"/>
    </location>
</feature>
<reference evidence="5 6" key="1">
    <citation type="submission" date="2014-04" db="EMBL/GenBank/DDBJ databases">
        <authorList>
            <person name="Sears C."/>
            <person name="Carroll K."/>
            <person name="Sack B.R."/>
            <person name="Qadri F."/>
            <person name="Myers L.L."/>
            <person name="Chung G.-T."/>
            <person name="Escheverria P."/>
            <person name="Fraser C.M."/>
            <person name="Sadzewicz L."/>
            <person name="Shefchek K.A."/>
            <person name="Tallon L."/>
            <person name="Das S.P."/>
            <person name="Daugherty S."/>
            <person name="Mongodin E.F."/>
        </authorList>
    </citation>
    <scope>NUCLEOTIDE SEQUENCE [LARGE SCALE GENOMIC DNA]</scope>
    <source>
        <strain evidence="5 6">3978 T3 ii</strain>
    </source>
</reference>
<dbReference type="PROSITE" id="PS51257">
    <property type="entry name" value="PROKAR_LIPOPROTEIN"/>
    <property type="match status" value="1"/>
</dbReference>
<evidence type="ECO:0000256" key="1">
    <source>
        <dbReference type="ARBA" id="ARBA00004196"/>
    </source>
</evidence>
<comment type="caution">
    <text evidence="5">The sequence shown here is derived from an EMBL/GenBank/DDBJ whole genome shotgun (WGS) entry which is preliminary data.</text>
</comment>
<evidence type="ECO:0000256" key="2">
    <source>
        <dbReference type="ARBA" id="ARBA00022729"/>
    </source>
</evidence>
<evidence type="ECO:0000313" key="6">
    <source>
        <dbReference type="Proteomes" id="UP000028013"/>
    </source>
</evidence>
<comment type="subcellular location">
    <subcellularLocation>
        <location evidence="1">Cell envelope</location>
    </subcellularLocation>
</comment>